<sequence length="82" mass="8937">MGSSRRQEQCPLSGLLRGGALCRPSRRGADKAGYLIKDSIGWAGGLSRPYHHPLSARPRIFSSLILSRFPVFAGRGRRRCGG</sequence>
<accession>A0A4C1X3C5</accession>
<comment type="caution">
    <text evidence="1">The sequence shown here is derived from an EMBL/GenBank/DDBJ whole genome shotgun (WGS) entry which is preliminary data.</text>
</comment>
<name>A0A4C1X3C5_EUMVA</name>
<gene>
    <name evidence="1" type="ORF">EVAR_36144_1</name>
</gene>
<evidence type="ECO:0000313" key="1">
    <source>
        <dbReference type="EMBL" id="GBP57492.1"/>
    </source>
</evidence>
<dbReference type="EMBL" id="BGZK01000717">
    <property type="protein sequence ID" value="GBP57492.1"/>
    <property type="molecule type" value="Genomic_DNA"/>
</dbReference>
<organism evidence="1 2">
    <name type="scientific">Eumeta variegata</name>
    <name type="common">Bagworm moth</name>
    <name type="synonym">Eumeta japonica</name>
    <dbReference type="NCBI Taxonomy" id="151549"/>
    <lineage>
        <taxon>Eukaryota</taxon>
        <taxon>Metazoa</taxon>
        <taxon>Ecdysozoa</taxon>
        <taxon>Arthropoda</taxon>
        <taxon>Hexapoda</taxon>
        <taxon>Insecta</taxon>
        <taxon>Pterygota</taxon>
        <taxon>Neoptera</taxon>
        <taxon>Endopterygota</taxon>
        <taxon>Lepidoptera</taxon>
        <taxon>Glossata</taxon>
        <taxon>Ditrysia</taxon>
        <taxon>Tineoidea</taxon>
        <taxon>Psychidae</taxon>
        <taxon>Oiketicinae</taxon>
        <taxon>Eumeta</taxon>
    </lineage>
</organism>
<proteinExistence type="predicted"/>
<dbReference type="Proteomes" id="UP000299102">
    <property type="component" value="Unassembled WGS sequence"/>
</dbReference>
<protein>
    <submittedName>
        <fullName evidence="1">Uncharacterized protein</fullName>
    </submittedName>
</protein>
<reference evidence="1 2" key="1">
    <citation type="journal article" date="2019" name="Commun. Biol.">
        <title>The bagworm genome reveals a unique fibroin gene that provides high tensile strength.</title>
        <authorList>
            <person name="Kono N."/>
            <person name="Nakamura H."/>
            <person name="Ohtoshi R."/>
            <person name="Tomita M."/>
            <person name="Numata K."/>
            <person name="Arakawa K."/>
        </authorList>
    </citation>
    <scope>NUCLEOTIDE SEQUENCE [LARGE SCALE GENOMIC DNA]</scope>
</reference>
<evidence type="ECO:0000313" key="2">
    <source>
        <dbReference type="Proteomes" id="UP000299102"/>
    </source>
</evidence>
<keyword evidence="2" id="KW-1185">Reference proteome</keyword>
<dbReference type="AlphaFoldDB" id="A0A4C1X3C5"/>